<sequence>MIDTETKRRAFLSGTAAIVAVAAFATTSWAQDVPAGYPEDYAKLIEAAKAERSVSVYTSTDAEQSQKLQDAFTKKYGIKIAYNDLGTNGSYNQVISEAAASQVTADVVWSSAMDLQMTLVLEGYAEEYASPEAANIPSWAAYKNILYGTTIEPIGAIYNTKALSKDRLPKTYADMIKFLNNNKAELQGKVATFDPEKSGSGFLHHSNDARERKDFWDLAKALGSDGAKIYSSSGSMKETVVSGENVLAINVIGSYAIDWVKESPNLGVHFATDYTPAFSRLALISKGAPHPNAARLFVDFLLSKEGQDALAEGGLPSVRKDVTAGLNIETLNTFVGGGLKPIAVDEGVVEYMDQMKRVQFLNDWKTALGR</sequence>
<dbReference type="RefSeq" id="WP_092584885.1">
    <property type="nucleotide sequence ID" value="NZ_FMTM01000002.1"/>
</dbReference>
<evidence type="ECO:0000256" key="2">
    <source>
        <dbReference type="ARBA" id="ARBA00022764"/>
    </source>
</evidence>
<organism evidence="4 5">
    <name type="scientific">Rhizobium mongolense subsp. loessense</name>
    <dbReference type="NCBI Taxonomy" id="158890"/>
    <lineage>
        <taxon>Bacteria</taxon>
        <taxon>Pseudomonadati</taxon>
        <taxon>Pseudomonadota</taxon>
        <taxon>Alphaproteobacteria</taxon>
        <taxon>Hyphomicrobiales</taxon>
        <taxon>Rhizobiaceae</taxon>
        <taxon>Rhizobium/Agrobacterium group</taxon>
        <taxon>Rhizobium</taxon>
    </lineage>
</organism>
<feature type="chain" id="PRO_5011454513" evidence="3">
    <location>
        <begin position="31"/>
        <end position="370"/>
    </location>
</feature>
<dbReference type="Gene3D" id="3.40.190.10">
    <property type="entry name" value="Periplasmic binding protein-like II"/>
    <property type="match status" value="2"/>
</dbReference>
<dbReference type="GO" id="GO:0030288">
    <property type="term" value="C:outer membrane-bounded periplasmic space"/>
    <property type="evidence" value="ECO:0007669"/>
    <property type="project" value="TreeGrafter"/>
</dbReference>
<proteinExistence type="predicted"/>
<evidence type="ECO:0000256" key="3">
    <source>
        <dbReference type="SAM" id="SignalP"/>
    </source>
</evidence>
<dbReference type="PANTHER" id="PTHR30006:SF25">
    <property type="entry name" value="PHOSPHOGLYCERATE TRANSPORT REGULATORY PROTEIN PGTC"/>
    <property type="match status" value="1"/>
</dbReference>
<dbReference type="InterPro" id="IPR006311">
    <property type="entry name" value="TAT_signal"/>
</dbReference>
<dbReference type="InterPro" id="IPR006059">
    <property type="entry name" value="SBP"/>
</dbReference>
<dbReference type="SUPFAM" id="SSF53850">
    <property type="entry name" value="Periplasmic binding protein-like II"/>
    <property type="match status" value="1"/>
</dbReference>
<dbReference type="PROSITE" id="PS51318">
    <property type="entry name" value="TAT"/>
    <property type="match status" value="1"/>
</dbReference>
<dbReference type="Pfam" id="PF13416">
    <property type="entry name" value="SBP_bac_8"/>
    <property type="match status" value="1"/>
</dbReference>
<dbReference type="AlphaFoldDB" id="A0A1G4R1L2"/>
<dbReference type="Proteomes" id="UP000199542">
    <property type="component" value="Unassembled WGS sequence"/>
</dbReference>
<protein>
    <submittedName>
        <fullName evidence="4">Iron(III) transport system substrate-binding protein</fullName>
    </submittedName>
</protein>
<evidence type="ECO:0000256" key="1">
    <source>
        <dbReference type="ARBA" id="ARBA00022729"/>
    </source>
</evidence>
<dbReference type="EMBL" id="FMTM01000002">
    <property type="protein sequence ID" value="SCW50746.1"/>
    <property type="molecule type" value="Genomic_DNA"/>
</dbReference>
<keyword evidence="1 3" id="KW-0732">Signal</keyword>
<accession>A0A1G4R1L2</accession>
<keyword evidence="2" id="KW-0574">Periplasm</keyword>
<reference evidence="4 5" key="1">
    <citation type="submission" date="2016-10" db="EMBL/GenBank/DDBJ databases">
        <authorList>
            <person name="de Groot N.N."/>
        </authorList>
    </citation>
    <scope>NUCLEOTIDE SEQUENCE [LARGE SCALE GENOMIC DNA]</scope>
    <source>
        <strain evidence="4 5">CGMCC 1.3401</strain>
    </source>
</reference>
<evidence type="ECO:0000313" key="4">
    <source>
        <dbReference type="EMBL" id="SCW50746.1"/>
    </source>
</evidence>
<gene>
    <name evidence="4" type="ORF">SAMN02927900_02193</name>
</gene>
<feature type="signal peptide" evidence="3">
    <location>
        <begin position="1"/>
        <end position="30"/>
    </location>
</feature>
<evidence type="ECO:0000313" key="5">
    <source>
        <dbReference type="Proteomes" id="UP000199542"/>
    </source>
</evidence>
<dbReference type="PANTHER" id="PTHR30006">
    <property type="entry name" value="THIAMINE-BINDING PERIPLASMIC PROTEIN-RELATED"/>
    <property type="match status" value="1"/>
</dbReference>
<name>A0A1G4R1L2_9HYPH</name>